<evidence type="ECO:0000313" key="1">
    <source>
        <dbReference type="EMBL" id="GAJ09357.1"/>
    </source>
</evidence>
<name>X1V0K4_9ZZZZ</name>
<organism evidence="1">
    <name type="scientific">marine sediment metagenome</name>
    <dbReference type="NCBI Taxonomy" id="412755"/>
    <lineage>
        <taxon>unclassified sequences</taxon>
        <taxon>metagenomes</taxon>
        <taxon>ecological metagenomes</taxon>
    </lineage>
</organism>
<feature type="non-terminal residue" evidence="1">
    <location>
        <position position="1"/>
    </location>
</feature>
<reference evidence="1" key="1">
    <citation type="journal article" date="2014" name="Front. Microbiol.">
        <title>High frequency of phylogenetically diverse reductive dehalogenase-homologous genes in deep subseafloor sedimentary metagenomes.</title>
        <authorList>
            <person name="Kawai M."/>
            <person name="Futagami T."/>
            <person name="Toyoda A."/>
            <person name="Takaki Y."/>
            <person name="Nishi S."/>
            <person name="Hori S."/>
            <person name="Arai W."/>
            <person name="Tsubouchi T."/>
            <person name="Morono Y."/>
            <person name="Uchiyama I."/>
            <person name="Ito T."/>
            <person name="Fujiyama A."/>
            <person name="Inagaki F."/>
            <person name="Takami H."/>
        </authorList>
    </citation>
    <scope>NUCLEOTIDE SEQUENCE</scope>
    <source>
        <strain evidence="1">Expedition CK06-06</strain>
    </source>
</reference>
<dbReference type="Gene3D" id="3.90.190.20">
    <property type="entry name" value="Mur ligase, C-terminal domain"/>
    <property type="match status" value="1"/>
</dbReference>
<dbReference type="GO" id="GO:0016881">
    <property type="term" value="F:acid-amino acid ligase activity"/>
    <property type="evidence" value="ECO:0007669"/>
    <property type="project" value="InterPro"/>
</dbReference>
<comment type="caution">
    <text evidence="1">The sequence shown here is derived from an EMBL/GenBank/DDBJ whole genome shotgun (WGS) entry which is preliminary data.</text>
</comment>
<gene>
    <name evidence="1" type="ORF">S12H4_47288</name>
</gene>
<dbReference type="EMBL" id="BARW01029427">
    <property type="protein sequence ID" value="GAJ09357.1"/>
    <property type="molecule type" value="Genomic_DNA"/>
</dbReference>
<protein>
    <recommendedName>
        <fullName evidence="2">Mur ligase C-terminal domain-containing protein</fullName>
    </recommendedName>
</protein>
<evidence type="ECO:0008006" key="2">
    <source>
        <dbReference type="Google" id="ProtNLM"/>
    </source>
</evidence>
<accession>X1V0K4</accession>
<dbReference type="AlphaFoldDB" id="X1V0K4"/>
<proteinExistence type="predicted"/>
<sequence length="36" mass="4123">CNNLHEFIKDYDIVLVKGSRTAQLEAAVEKLKELFS</sequence>
<dbReference type="InterPro" id="IPR036615">
    <property type="entry name" value="Mur_ligase_C_dom_sf"/>
</dbReference>